<proteinExistence type="predicted"/>
<organism evidence="1">
    <name type="scientific">Desulfacinum infernum</name>
    <dbReference type="NCBI Taxonomy" id="35837"/>
    <lineage>
        <taxon>Bacteria</taxon>
        <taxon>Pseudomonadati</taxon>
        <taxon>Thermodesulfobacteriota</taxon>
        <taxon>Syntrophobacteria</taxon>
        <taxon>Syntrophobacterales</taxon>
        <taxon>Syntrophobacteraceae</taxon>
        <taxon>Desulfacinum</taxon>
    </lineage>
</organism>
<dbReference type="AlphaFoldDB" id="A0A832A8A2"/>
<dbReference type="SUPFAM" id="SSF52151">
    <property type="entry name" value="FabD/lysophospholipase-like"/>
    <property type="match status" value="1"/>
</dbReference>
<dbReference type="EMBL" id="DSTK01000040">
    <property type="protein sequence ID" value="HFK98524.1"/>
    <property type="molecule type" value="Genomic_DNA"/>
</dbReference>
<evidence type="ECO:0008006" key="2">
    <source>
        <dbReference type="Google" id="ProtNLM"/>
    </source>
</evidence>
<gene>
    <name evidence="1" type="ORF">ENS06_14520</name>
</gene>
<reference evidence="1" key="1">
    <citation type="journal article" date="2020" name="mSystems">
        <title>Genome- and Community-Level Interaction Insights into Carbon Utilization and Element Cycling Functions of Hydrothermarchaeota in Hydrothermal Sediment.</title>
        <authorList>
            <person name="Zhou Z."/>
            <person name="Liu Y."/>
            <person name="Xu W."/>
            <person name="Pan J."/>
            <person name="Luo Z.H."/>
            <person name="Li M."/>
        </authorList>
    </citation>
    <scope>NUCLEOTIDE SEQUENCE [LARGE SCALE GENOMIC DNA]</scope>
    <source>
        <strain evidence="1">SpSt-456</strain>
    </source>
</reference>
<sequence length="364" mass="40729">MGGWLDCYAGSKILDMVRDEGLRRDRVHMVLGAAGGPKWLVLYGLDRVLCREWLPTGKTPLDCLGASIGAWRFAAYCQPDSGEALDRFLEAYRRQSYSMAPTPAEVSRVLGGVLQSFVDADAARKIAAQENRRLHIVTVRGRALLNAEASPLVGLGLAGASLVNSVRPQGLRWFFERTIFSHPQSPIGAELDNGQWPVRRVPLEARNVIPALLASGSIPLLMKPVEDIPGAPPGAYWDGGLTDYHVTVPLRPGSGRIILYPHYTDRLVPGWFDKRFPGRRPDPSRLDEVLLLVPSRRFVDRLPYGRIPDRNDFWVFAGKDSQRLRFWDTVIAASHLLGNEFMDLVLSGTIRRRVRPMEAFWALR</sequence>
<evidence type="ECO:0000313" key="1">
    <source>
        <dbReference type="EMBL" id="HFK98524.1"/>
    </source>
</evidence>
<protein>
    <recommendedName>
        <fullName evidence="2">Patatin-like phospholipase family protein</fullName>
    </recommendedName>
</protein>
<accession>A0A832A8A2</accession>
<name>A0A832A8A2_9BACT</name>
<dbReference type="InterPro" id="IPR016035">
    <property type="entry name" value="Acyl_Trfase/lysoPLipase"/>
</dbReference>
<comment type="caution">
    <text evidence="1">The sequence shown here is derived from an EMBL/GenBank/DDBJ whole genome shotgun (WGS) entry which is preliminary data.</text>
</comment>